<reference evidence="1" key="1">
    <citation type="journal article" date="2023" name="Mol. Biol. Evol.">
        <title>Third-Generation Sequencing Reveals the Adaptive Role of the Epigenome in Three Deep-Sea Polychaetes.</title>
        <authorList>
            <person name="Perez M."/>
            <person name="Aroh O."/>
            <person name="Sun Y."/>
            <person name="Lan Y."/>
            <person name="Juniper S.K."/>
            <person name="Young C.R."/>
            <person name="Angers B."/>
            <person name="Qian P.Y."/>
        </authorList>
    </citation>
    <scope>NUCLEOTIDE SEQUENCE</scope>
    <source>
        <strain evidence="1">R07B-5</strain>
    </source>
</reference>
<proteinExistence type="predicted"/>
<evidence type="ECO:0000313" key="1">
    <source>
        <dbReference type="EMBL" id="KAK2185023.1"/>
    </source>
</evidence>
<keyword evidence="2" id="KW-1185">Reference proteome</keyword>
<accession>A0AAD9NYW8</accession>
<comment type="caution">
    <text evidence="1">The sequence shown here is derived from an EMBL/GenBank/DDBJ whole genome shotgun (WGS) entry which is preliminary data.</text>
</comment>
<dbReference type="AlphaFoldDB" id="A0AAD9NYW8"/>
<evidence type="ECO:0000313" key="2">
    <source>
        <dbReference type="Proteomes" id="UP001209878"/>
    </source>
</evidence>
<sequence>MFLGPVDDLEIIRIVQNCKTKRPTDFSNFSLLKKVISKLVKPFAHICNVSFQTGVFPNKMKIPKVIPLYKSGEKTVFFLQIKSQYLYYHNSQKFWRNYITTDWTCSLTIYLYTR</sequence>
<dbReference type="EMBL" id="JAODUO010000246">
    <property type="protein sequence ID" value="KAK2185023.1"/>
    <property type="molecule type" value="Genomic_DNA"/>
</dbReference>
<name>A0AAD9NYW8_RIDPI</name>
<gene>
    <name evidence="1" type="ORF">NP493_247g01152</name>
</gene>
<dbReference type="Proteomes" id="UP001209878">
    <property type="component" value="Unassembled WGS sequence"/>
</dbReference>
<protein>
    <submittedName>
        <fullName evidence="1">Uncharacterized protein</fullName>
    </submittedName>
</protein>
<organism evidence="1 2">
    <name type="scientific">Ridgeia piscesae</name>
    <name type="common">Tubeworm</name>
    <dbReference type="NCBI Taxonomy" id="27915"/>
    <lineage>
        <taxon>Eukaryota</taxon>
        <taxon>Metazoa</taxon>
        <taxon>Spiralia</taxon>
        <taxon>Lophotrochozoa</taxon>
        <taxon>Annelida</taxon>
        <taxon>Polychaeta</taxon>
        <taxon>Sedentaria</taxon>
        <taxon>Canalipalpata</taxon>
        <taxon>Sabellida</taxon>
        <taxon>Siboglinidae</taxon>
        <taxon>Ridgeia</taxon>
    </lineage>
</organism>